<feature type="region of interest" description="Disordered" evidence="1">
    <location>
        <begin position="201"/>
        <end position="293"/>
    </location>
</feature>
<organism evidence="2 3">
    <name type="scientific">Kwoniella mangroviensis CBS 10435</name>
    <dbReference type="NCBI Taxonomy" id="1331196"/>
    <lineage>
        <taxon>Eukaryota</taxon>
        <taxon>Fungi</taxon>
        <taxon>Dikarya</taxon>
        <taxon>Basidiomycota</taxon>
        <taxon>Agaricomycotina</taxon>
        <taxon>Tremellomycetes</taxon>
        <taxon>Tremellales</taxon>
        <taxon>Cryptococcaceae</taxon>
        <taxon>Kwoniella</taxon>
    </lineage>
</organism>
<dbReference type="Proteomes" id="UP000092583">
    <property type="component" value="Unassembled WGS sequence"/>
</dbReference>
<feature type="compositionally biased region" description="Basic and acidic residues" evidence="1">
    <location>
        <begin position="275"/>
        <end position="293"/>
    </location>
</feature>
<feature type="compositionally biased region" description="Pro residues" evidence="1">
    <location>
        <begin position="209"/>
        <end position="219"/>
    </location>
</feature>
<gene>
    <name evidence="2" type="ORF">L486_04358</name>
</gene>
<evidence type="ECO:0000313" key="3">
    <source>
        <dbReference type="Proteomes" id="UP000092583"/>
    </source>
</evidence>
<name>A0A1B9IS06_9TREE</name>
<dbReference type="AlphaFoldDB" id="A0A1B9IS06"/>
<reference evidence="3" key="2">
    <citation type="submission" date="2013-12" db="EMBL/GenBank/DDBJ databases">
        <title>Evolution of pathogenesis and genome organization in the Tremellales.</title>
        <authorList>
            <person name="Cuomo C."/>
            <person name="Litvintseva A."/>
            <person name="Heitman J."/>
            <person name="Chen Y."/>
            <person name="Sun S."/>
            <person name="Springer D."/>
            <person name="Dromer F."/>
            <person name="Young S."/>
            <person name="Zeng Q."/>
            <person name="Chapman S."/>
            <person name="Gujja S."/>
            <person name="Saif S."/>
            <person name="Birren B."/>
        </authorList>
    </citation>
    <scope>NUCLEOTIDE SEQUENCE [LARGE SCALE GENOMIC DNA]</scope>
    <source>
        <strain evidence="3">CBS 10435</strain>
    </source>
</reference>
<evidence type="ECO:0000256" key="1">
    <source>
        <dbReference type="SAM" id="MobiDB-lite"/>
    </source>
</evidence>
<accession>A0A1B9IS06</accession>
<sequence length="293" mass="32025">MNNISEANRAETAFFEGMHLVSPPSPSPPLPGLIANEMRTPPSSDDETGDGLFDLWCWSEPHDQDQLVQIRRGDQEDLEMLEAVERDSQSEDDVRFRFEIDKYAFRAMIFADQQGWYGPPPIVLSLPARLDLYSQGLLSPAEEEDLFRSIGITEAEASAAFSSFSALAPVPPPPPPLLPASAPVEAGAPFWSIPAVAGPSSSPICSSAPSPPHPPPPPDTETRDEPPAKRRRGRPKIVRPSPPSLCQGSRGILFFVGEVAPNATDKESRRRRGFTVRDDAPRKNGGVGKRERE</sequence>
<dbReference type="EMBL" id="KI669462">
    <property type="protein sequence ID" value="OCF58327.1"/>
    <property type="molecule type" value="Genomic_DNA"/>
</dbReference>
<protein>
    <submittedName>
        <fullName evidence="2">Uncharacterized protein</fullName>
    </submittedName>
</protein>
<proteinExistence type="predicted"/>
<evidence type="ECO:0000313" key="2">
    <source>
        <dbReference type="EMBL" id="OCF58327.1"/>
    </source>
</evidence>
<reference evidence="2 3" key="1">
    <citation type="submission" date="2013-07" db="EMBL/GenBank/DDBJ databases">
        <title>The Genome Sequence of Kwoniella mangroviensis CBS10435.</title>
        <authorList>
            <consortium name="The Broad Institute Genome Sequencing Platform"/>
            <person name="Cuomo C."/>
            <person name="Litvintseva A."/>
            <person name="Chen Y."/>
            <person name="Heitman J."/>
            <person name="Sun S."/>
            <person name="Springer D."/>
            <person name="Dromer F."/>
            <person name="Young S.K."/>
            <person name="Zeng Q."/>
            <person name="Gargeya S."/>
            <person name="Fitzgerald M."/>
            <person name="Abouelleil A."/>
            <person name="Alvarado L."/>
            <person name="Berlin A.M."/>
            <person name="Chapman S.B."/>
            <person name="Dewar J."/>
            <person name="Goldberg J."/>
            <person name="Griggs A."/>
            <person name="Gujja S."/>
            <person name="Hansen M."/>
            <person name="Howarth C."/>
            <person name="Imamovic A."/>
            <person name="Larimer J."/>
            <person name="McCowan C."/>
            <person name="Murphy C."/>
            <person name="Pearson M."/>
            <person name="Priest M."/>
            <person name="Roberts A."/>
            <person name="Saif S."/>
            <person name="Shea T."/>
            <person name="Sykes S."/>
            <person name="Wortman J."/>
            <person name="Nusbaum C."/>
            <person name="Birren B."/>
        </authorList>
    </citation>
    <scope>NUCLEOTIDE SEQUENCE [LARGE SCALE GENOMIC DNA]</scope>
    <source>
        <strain evidence="2 3">CBS 10435</strain>
    </source>
</reference>
<keyword evidence="3" id="KW-1185">Reference proteome</keyword>